<reference evidence="3 4" key="1">
    <citation type="journal article" date="2011" name="Stand. Genomic Sci.">
        <title>Complete genome sequence of Haliscomenobacter hydrossis type strain (O).</title>
        <authorList>
            <consortium name="US DOE Joint Genome Institute (JGI-PGF)"/>
            <person name="Daligault H."/>
            <person name="Lapidus A."/>
            <person name="Zeytun A."/>
            <person name="Nolan M."/>
            <person name="Lucas S."/>
            <person name="Del Rio T.G."/>
            <person name="Tice H."/>
            <person name="Cheng J.F."/>
            <person name="Tapia R."/>
            <person name="Han C."/>
            <person name="Goodwin L."/>
            <person name="Pitluck S."/>
            <person name="Liolios K."/>
            <person name="Pagani I."/>
            <person name="Ivanova N."/>
            <person name="Huntemann M."/>
            <person name="Mavromatis K."/>
            <person name="Mikhailova N."/>
            <person name="Pati A."/>
            <person name="Chen A."/>
            <person name="Palaniappan K."/>
            <person name="Land M."/>
            <person name="Hauser L."/>
            <person name="Brambilla E.M."/>
            <person name="Rohde M."/>
            <person name="Verbarg S."/>
            <person name="Goker M."/>
            <person name="Bristow J."/>
            <person name="Eisen J.A."/>
            <person name="Markowitz V."/>
            <person name="Hugenholtz P."/>
            <person name="Kyrpides N.C."/>
            <person name="Klenk H.P."/>
            <person name="Woyke T."/>
        </authorList>
    </citation>
    <scope>NUCLEOTIDE SEQUENCE [LARGE SCALE GENOMIC DNA]</scope>
    <source>
        <strain evidence="4">ATCC 27775 / DSM 1100 / LMG 10767 / O</strain>
    </source>
</reference>
<feature type="domain" description="3-keto-alpha-glucoside-1,2-lyase/3-keto-2-hydroxy-glucal hydratase" evidence="2">
    <location>
        <begin position="45"/>
        <end position="251"/>
    </location>
</feature>
<keyword evidence="1" id="KW-0732">Signal</keyword>
<dbReference type="InterPro" id="IPR010496">
    <property type="entry name" value="AL/BT2_dom"/>
</dbReference>
<evidence type="ECO:0000313" key="3">
    <source>
        <dbReference type="EMBL" id="AEE51337.1"/>
    </source>
</evidence>
<organism evidence="3 4">
    <name type="scientific">Haliscomenobacter hydrossis (strain ATCC 27775 / DSM 1100 / LMG 10767 / O)</name>
    <dbReference type="NCBI Taxonomy" id="760192"/>
    <lineage>
        <taxon>Bacteria</taxon>
        <taxon>Pseudomonadati</taxon>
        <taxon>Bacteroidota</taxon>
        <taxon>Saprospiria</taxon>
        <taxon>Saprospirales</taxon>
        <taxon>Haliscomenobacteraceae</taxon>
        <taxon>Haliscomenobacter</taxon>
    </lineage>
</organism>
<dbReference type="Gene3D" id="2.60.120.560">
    <property type="entry name" value="Exo-inulinase, domain 1"/>
    <property type="match status" value="1"/>
</dbReference>
<keyword evidence="4" id="KW-1185">Reference proteome</keyword>
<gene>
    <name evidence="3" type="ordered locus">Halhy_3482</name>
</gene>
<dbReference type="Pfam" id="PF06439">
    <property type="entry name" value="3keto-disac_hyd"/>
    <property type="match status" value="1"/>
</dbReference>
<evidence type="ECO:0000256" key="1">
    <source>
        <dbReference type="SAM" id="SignalP"/>
    </source>
</evidence>
<dbReference type="STRING" id="760192.Halhy_3482"/>
<proteinExistence type="predicted"/>
<evidence type="ECO:0000313" key="4">
    <source>
        <dbReference type="Proteomes" id="UP000008461"/>
    </source>
</evidence>
<sequence length="253" mass="28546">MLNRFLSLCVILAAFAVSTAFVLKKEKATPVVALNTLTAEEKAAGWILLFDGKTTKGWRNYNKQTIGERWKVADGVLYLDVSNKNADGFQVGGGGDIITEAEYENYEMRIEWKIAKCGNSGIIYHIHEDASIRYPWQTGPELQLIDNDCHPDAKFENRRACSLYDMYVATPQTAKPVGEWNKVRLVCKGDLVEHWLNGKKVVSTTMGSAEWNALIPKSKWKDHPKFGTFRKGHIGLQDHGDGISFRNIKLRKL</sequence>
<evidence type="ECO:0000259" key="2">
    <source>
        <dbReference type="Pfam" id="PF06439"/>
    </source>
</evidence>
<protein>
    <recommendedName>
        <fullName evidence="2">3-keto-alpha-glucoside-1,2-lyase/3-keto-2-hydroxy-glucal hydratase domain-containing protein</fullName>
    </recommendedName>
</protein>
<dbReference type="Proteomes" id="UP000008461">
    <property type="component" value="Chromosome"/>
</dbReference>
<dbReference type="HOGENOM" id="CLU_073042_0_0_10"/>
<feature type="chain" id="PRO_5003310337" description="3-keto-alpha-glucoside-1,2-lyase/3-keto-2-hydroxy-glucal hydratase domain-containing protein" evidence="1">
    <location>
        <begin position="17"/>
        <end position="253"/>
    </location>
</feature>
<dbReference type="AlphaFoldDB" id="F4KWJ7"/>
<dbReference type="eggNOG" id="COG2133">
    <property type="taxonomic scope" value="Bacteria"/>
</dbReference>
<accession>F4KWJ7</accession>
<name>F4KWJ7_HALH1</name>
<feature type="signal peptide" evidence="1">
    <location>
        <begin position="1"/>
        <end position="16"/>
    </location>
</feature>
<dbReference type="RefSeq" id="WP_013765877.1">
    <property type="nucleotide sequence ID" value="NC_015510.1"/>
</dbReference>
<dbReference type="EMBL" id="CP002691">
    <property type="protein sequence ID" value="AEE51337.1"/>
    <property type="molecule type" value="Genomic_DNA"/>
</dbReference>
<dbReference type="KEGG" id="hhy:Halhy_3482"/>
<dbReference type="GO" id="GO:0016787">
    <property type="term" value="F:hydrolase activity"/>
    <property type="evidence" value="ECO:0007669"/>
    <property type="project" value="InterPro"/>
</dbReference>
<dbReference type="OrthoDB" id="9806233at2"/>
<reference key="2">
    <citation type="submission" date="2011-04" db="EMBL/GenBank/DDBJ databases">
        <title>Complete sequence of chromosome of Haliscomenobacter hydrossis DSM 1100.</title>
        <authorList>
            <consortium name="US DOE Joint Genome Institute (JGI-PGF)"/>
            <person name="Lucas S."/>
            <person name="Han J."/>
            <person name="Lapidus A."/>
            <person name="Bruce D."/>
            <person name="Goodwin L."/>
            <person name="Pitluck S."/>
            <person name="Peters L."/>
            <person name="Kyrpides N."/>
            <person name="Mavromatis K."/>
            <person name="Ivanova N."/>
            <person name="Ovchinnikova G."/>
            <person name="Pagani I."/>
            <person name="Daligault H."/>
            <person name="Detter J.C."/>
            <person name="Han C."/>
            <person name="Land M."/>
            <person name="Hauser L."/>
            <person name="Markowitz V."/>
            <person name="Cheng J.-F."/>
            <person name="Hugenholtz P."/>
            <person name="Woyke T."/>
            <person name="Wu D."/>
            <person name="Verbarg S."/>
            <person name="Frueling A."/>
            <person name="Brambilla E."/>
            <person name="Klenk H.-P."/>
            <person name="Eisen J.A."/>
        </authorList>
    </citation>
    <scope>NUCLEOTIDE SEQUENCE</scope>
    <source>
        <strain>DSM 1100</strain>
    </source>
</reference>